<gene>
    <name evidence="6" type="ORF">SAMN05192543_1045</name>
</gene>
<dbReference type="AlphaFoldDB" id="A0A1I3KGZ9"/>
<keyword evidence="7" id="KW-1185">Reference proteome</keyword>
<feature type="transmembrane region" description="Helical" evidence="4">
    <location>
        <begin position="777"/>
        <end position="802"/>
    </location>
</feature>
<keyword evidence="4" id="KW-0812">Transmembrane</keyword>
<accession>A0A1I3KGZ9</accession>
<evidence type="ECO:0000259" key="5">
    <source>
        <dbReference type="Pfam" id="PF05506"/>
    </source>
</evidence>
<evidence type="ECO:0000256" key="4">
    <source>
        <dbReference type="SAM" id="Phobius"/>
    </source>
</evidence>
<evidence type="ECO:0000256" key="1">
    <source>
        <dbReference type="ARBA" id="ARBA00009717"/>
    </source>
</evidence>
<dbReference type="CDD" id="cd16014">
    <property type="entry name" value="PLC"/>
    <property type="match status" value="1"/>
</dbReference>
<organism evidence="6 7">
    <name type="scientific">Paraburkholderia megapolitana</name>
    <dbReference type="NCBI Taxonomy" id="420953"/>
    <lineage>
        <taxon>Bacteria</taxon>
        <taxon>Pseudomonadati</taxon>
        <taxon>Pseudomonadota</taxon>
        <taxon>Betaproteobacteria</taxon>
        <taxon>Burkholderiales</taxon>
        <taxon>Burkholderiaceae</taxon>
        <taxon>Paraburkholderia</taxon>
    </lineage>
</organism>
<dbReference type="STRING" id="420953.SAMN05192543_1045"/>
<dbReference type="InterPro" id="IPR006311">
    <property type="entry name" value="TAT_signal"/>
</dbReference>
<dbReference type="Pfam" id="PF04185">
    <property type="entry name" value="Phosphoesterase"/>
    <property type="match status" value="1"/>
</dbReference>
<dbReference type="GO" id="GO:0016042">
    <property type="term" value="P:lipid catabolic process"/>
    <property type="evidence" value="ECO:0007669"/>
    <property type="project" value="InterPro"/>
</dbReference>
<keyword evidence="3" id="KW-0378">Hydrolase</keyword>
<dbReference type="OrthoDB" id="980947at2"/>
<sequence>MSSYDRRDFLKLSAQTAGAAALLSVFPPSIRNALAVSPNRVTGTIQDVEHVVILMQENRSFDHYFGTLAGVRGFGDPRPAPLSTGKPVWYQPDPSNADNYVLPFHFDVNGTSALETSTSNAWKGSQLAWQNWDAWIAQKTSMTMGYFNRGDLPFYYALADAFTVCDEYHASFFGNTNPNRTYFWSGTCTDSAVLPTSTVGLIDVSDIRYDDNSQIAQMPNWQTYAEVLQQAGVSWKLYQELDNFADNGLQFFKQFRVDSNGKVLSADTPDPVSRALYLNGRTFIDQPFGDDADHSNGDALVQALHKDVQANTLPQVSWIVPPQWVSEHPANTPGAGEDFVARVLTALSSNPEVWSKTVFILNYDEIDGFFDHIPAPIAPVSIAGQSYGAATMTDFGPDEIWLGQPTGLGPRVPMHVISPWSTGGKVCSELFDHTSVLRFLETWLIAKGKSATDVQCKNISPWRRAICGDLTSAFDFAGSPASWPNNLPSSVTHLDTYLMPAPTVPSSQALPTWETQQRTARPLPYKLLVNGAVHGGKGLELTCANNGPAGIALIAYTNPGTASQRPFHYTIEAGKTLRTIPQSTGAYACSVYGPNGFLVQFAGVIPADRAAANALPSVGFTQNASSFDNVVLAFTNPSTKPVTFNLTESYGNTTQSLIVAAGTSKTFTVSIEGHDHWYDVTVSCDIGSRFIWRYAGHLETGLESRTDPKMTNASSASGNPDAQINIGQDLAQTGDAVKTGGETVVNGVTTVVVETGLTVAGVLSEAFSPIASAAQNLFGGSGTGIALLTAVVAAPLVLLAGVPAIAKTALQSVGAAISSIGSAAANIVQSTAKLVADTVTTITKTIASWFSWL</sequence>
<keyword evidence="4" id="KW-1133">Transmembrane helix</keyword>
<dbReference type="Gene3D" id="3.40.720.10">
    <property type="entry name" value="Alkaline Phosphatase, subunit A"/>
    <property type="match status" value="2"/>
</dbReference>
<dbReference type="InterPro" id="IPR019546">
    <property type="entry name" value="TAT_signal_bac_arc"/>
</dbReference>
<evidence type="ECO:0000313" key="7">
    <source>
        <dbReference type="Proteomes" id="UP000199548"/>
    </source>
</evidence>
<dbReference type="Proteomes" id="UP000199548">
    <property type="component" value="Unassembled WGS sequence"/>
</dbReference>
<dbReference type="NCBIfam" id="TIGR03396">
    <property type="entry name" value="PC_PLC"/>
    <property type="match status" value="1"/>
</dbReference>
<keyword evidence="4" id="KW-0472">Membrane</keyword>
<dbReference type="Pfam" id="PF05506">
    <property type="entry name" value="PLipase_C_C"/>
    <property type="match status" value="2"/>
</dbReference>
<feature type="domain" description="Bacterial phospholipase C C-terminal" evidence="5">
    <location>
        <begin position="520"/>
        <end position="603"/>
    </location>
</feature>
<dbReference type="EC" id="3.1.4.3" evidence="2"/>
<dbReference type="NCBIfam" id="TIGR01409">
    <property type="entry name" value="TAT_signal_seq"/>
    <property type="match status" value="1"/>
</dbReference>
<dbReference type="InterPro" id="IPR008475">
    <property type="entry name" value="PLipase_C_C"/>
</dbReference>
<dbReference type="GO" id="GO:0034480">
    <property type="term" value="F:phosphatidylcholine phospholipase C activity"/>
    <property type="evidence" value="ECO:0007669"/>
    <property type="project" value="UniProtKB-EC"/>
</dbReference>
<evidence type="ECO:0000256" key="3">
    <source>
        <dbReference type="ARBA" id="ARBA00022801"/>
    </source>
</evidence>
<protein>
    <recommendedName>
        <fullName evidence="2">phospholipase C</fullName>
        <ecNumber evidence="2">3.1.4.3</ecNumber>
    </recommendedName>
</protein>
<reference evidence="6 7" key="1">
    <citation type="submission" date="2016-10" db="EMBL/GenBank/DDBJ databases">
        <authorList>
            <person name="de Groot N.N."/>
        </authorList>
    </citation>
    <scope>NUCLEOTIDE SEQUENCE [LARGE SCALE GENOMIC DNA]</scope>
    <source>
        <strain evidence="6 7">LMG 23650</strain>
    </source>
</reference>
<dbReference type="PROSITE" id="PS51318">
    <property type="entry name" value="TAT"/>
    <property type="match status" value="1"/>
</dbReference>
<evidence type="ECO:0000256" key="2">
    <source>
        <dbReference type="ARBA" id="ARBA00012018"/>
    </source>
</evidence>
<name>A0A1I3KGZ9_9BURK</name>
<dbReference type="InterPro" id="IPR017850">
    <property type="entry name" value="Alkaline_phosphatase_core_sf"/>
</dbReference>
<dbReference type="RefSeq" id="WP_091011660.1">
    <property type="nucleotide sequence ID" value="NZ_CP041743.1"/>
</dbReference>
<feature type="domain" description="Bacterial phospholipase C C-terminal" evidence="5">
    <location>
        <begin position="623"/>
        <end position="697"/>
    </location>
</feature>
<comment type="similarity">
    <text evidence="1">Belongs to the bacterial phospholipase C family.</text>
</comment>
<dbReference type="EMBL" id="FOQU01000004">
    <property type="protein sequence ID" value="SFI71772.1"/>
    <property type="molecule type" value="Genomic_DNA"/>
</dbReference>
<dbReference type="InterPro" id="IPR007312">
    <property type="entry name" value="Phosphoesterase"/>
</dbReference>
<dbReference type="InterPro" id="IPR017767">
    <property type="entry name" value="PC-PLC"/>
</dbReference>
<dbReference type="PANTHER" id="PTHR31956">
    <property type="entry name" value="NON-SPECIFIC PHOSPHOLIPASE C4-RELATED"/>
    <property type="match status" value="1"/>
</dbReference>
<dbReference type="PANTHER" id="PTHR31956:SF1">
    <property type="entry name" value="NON-SPECIFIC PHOSPHOLIPASE C1"/>
    <property type="match status" value="1"/>
</dbReference>
<proteinExistence type="inferred from homology"/>
<evidence type="ECO:0000313" key="6">
    <source>
        <dbReference type="EMBL" id="SFI71772.1"/>
    </source>
</evidence>